<keyword evidence="6" id="KW-1185">Reference proteome</keyword>
<dbReference type="SUPFAM" id="SSF55729">
    <property type="entry name" value="Acyl-CoA N-acyltransferases (Nat)"/>
    <property type="match status" value="1"/>
</dbReference>
<dbReference type="Proteomes" id="UP001378188">
    <property type="component" value="Unassembled WGS sequence"/>
</dbReference>
<reference evidence="5 6" key="1">
    <citation type="submission" date="2024-02" db="EMBL/GenBank/DDBJ databases">
        <title>Genome analysis and characterization of Microbaculum marinisediminis sp. nov., isolated from marine sediment.</title>
        <authorList>
            <person name="Du Z.-J."/>
            <person name="Ye Y.-Q."/>
            <person name="Zhang Z.-R."/>
            <person name="Yuan S.-M."/>
            <person name="Zhang X.-Y."/>
        </authorList>
    </citation>
    <scope>NUCLEOTIDE SEQUENCE [LARGE SCALE GENOMIC DNA]</scope>
    <source>
        <strain evidence="5 6">SDUM1044001</strain>
    </source>
</reference>
<dbReference type="FunFam" id="3.40.630.30:FF:000064">
    <property type="entry name" value="GNAT family acetyltransferase"/>
    <property type="match status" value="1"/>
</dbReference>
<dbReference type="CDD" id="cd04301">
    <property type="entry name" value="NAT_SF"/>
    <property type="match status" value="1"/>
</dbReference>
<dbReference type="Gene3D" id="3.40.630.30">
    <property type="match status" value="1"/>
</dbReference>
<organism evidence="5 6">
    <name type="scientific">Microbaculum marinum</name>
    <dbReference type="NCBI Taxonomy" id="1764581"/>
    <lineage>
        <taxon>Bacteria</taxon>
        <taxon>Pseudomonadati</taxon>
        <taxon>Pseudomonadota</taxon>
        <taxon>Alphaproteobacteria</taxon>
        <taxon>Hyphomicrobiales</taxon>
        <taxon>Tepidamorphaceae</taxon>
        <taxon>Microbaculum</taxon>
    </lineage>
</organism>
<accession>A0AAW9RZF5</accession>
<evidence type="ECO:0000256" key="3">
    <source>
        <dbReference type="ARBA" id="ARBA00023315"/>
    </source>
</evidence>
<feature type="domain" description="N-acetyltransferase" evidence="4">
    <location>
        <begin position="1"/>
        <end position="146"/>
    </location>
</feature>
<dbReference type="PANTHER" id="PTHR10545">
    <property type="entry name" value="DIAMINE N-ACETYLTRANSFERASE"/>
    <property type="match status" value="1"/>
</dbReference>
<dbReference type="InterPro" id="IPR051016">
    <property type="entry name" value="Diverse_Substrate_AcTransf"/>
</dbReference>
<protein>
    <submittedName>
        <fullName evidence="5">GNAT family N-acetyltransferase</fullName>
    </submittedName>
</protein>
<dbReference type="PROSITE" id="PS51186">
    <property type="entry name" value="GNAT"/>
    <property type="match status" value="1"/>
</dbReference>
<evidence type="ECO:0000256" key="2">
    <source>
        <dbReference type="ARBA" id="ARBA00022679"/>
    </source>
</evidence>
<gene>
    <name evidence="5" type="ORF">V3328_22765</name>
</gene>
<dbReference type="GO" id="GO:0008080">
    <property type="term" value="F:N-acetyltransferase activity"/>
    <property type="evidence" value="ECO:0007669"/>
    <property type="project" value="TreeGrafter"/>
</dbReference>
<evidence type="ECO:0000256" key="1">
    <source>
        <dbReference type="ARBA" id="ARBA00008694"/>
    </source>
</evidence>
<dbReference type="EMBL" id="JAZHOF010000011">
    <property type="protein sequence ID" value="MEJ8574324.1"/>
    <property type="molecule type" value="Genomic_DNA"/>
</dbReference>
<evidence type="ECO:0000313" key="6">
    <source>
        <dbReference type="Proteomes" id="UP001378188"/>
    </source>
</evidence>
<comment type="caution">
    <text evidence="5">The sequence shown here is derived from an EMBL/GenBank/DDBJ whole genome shotgun (WGS) entry which is preliminary data.</text>
</comment>
<keyword evidence="3" id="KW-0012">Acyltransferase</keyword>
<dbReference type="InterPro" id="IPR016181">
    <property type="entry name" value="Acyl_CoA_acyltransferase"/>
</dbReference>
<dbReference type="InterPro" id="IPR000182">
    <property type="entry name" value="GNAT_dom"/>
</dbReference>
<name>A0AAW9RZF5_9HYPH</name>
<dbReference type="RefSeq" id="WP_340332022.1">
    <property type="nucleotide sequence ID" value="NZ_JAZHOF010000011.1"/>
</dbReference>
<dbReference type="AlphaFoldDB" id="A0AAW9RZF5"/>
<dbReference type="Pfam" id="PF00583">
    <property type="entry name" value="Acetyltransf_1"/>
    <property type="match status" value="1"/>
</dbReference>
<comment type="similarity">
    <text evidence="1">Belongs to the acetyltransferase family.</text>
</comment>
<keyword evidence="2" id="KW-0808">Transferase</keyword>
<proteinExistence type="inferred from homology"/>
<dbReference type="PANTHER" id="PTHR10545:SF29">
    <property type="entry name" value="GH14572P-RELATED"/>
    <property type="match status" value="1"/>
</dbReference>
<sequence>MLEFIRELAEYEKLADEVTAREEHIDLALFGNMPRTFCEIAEWDGKPAGFAMWFYSFSTFRGQHGIYVEDLYVRPSFRGRGIGKAMLKRLAGRCLEEGLGRLEWSVLDWNEPSIGFYKSLGATALDGWTGFRASGEALDRLAASDE</sequence>
<evidence type="ECO:0000313" key="5">
    <source>
        <dbReference type="EMBL" id="MEJ8574324.1"/>
    </source>
</evidence>
<evidence type="ECO:0000259" key="4">
    <source>
        <dbReference type="PROSITE" id="PS51186"/>
    </source>
</evidence>